<evidence type="ECO:0000259" key="7">
    <source>
        <dbReference type="Pfam" id="PF04542"/>
    </source>
</evidence>
<dbReference type="RefSeq" id="WP_032135041.1">
    <property type="nucleotide sequence ID" value="NZ_AP031440.1"/>
</dbReference>
<evidence type="ECO:0000259" key="8">
    <source>
        <dbReference type="Pfam" id="PF08281"/>
    </source>
</evidence>
<dbReference type="OrthoDB" id="1027298at2"/>
<evidence type="ECO:0000256" key="1">
    <source>
        <dbReference type="ARBA" id="ARBA00010641"/>
    </source>
</evidence>
<dbReference type="GO" id="GO:0003677">
    <property type="term" value="F:DNA binding"/>
    <property type="evidence" value="ECO:0007669"/>
    <property type="project" value="UniProtKB-KW"/>
</dbReference>
<keyword evidence="2 6" id="KW-0805">Transcription regulation</keyword>
<feature type="domain" description="RNA polymerase sigma-70 region 2" evidence="7">
    <location>
        <begin position="24"/>
        <end position="91"/>
    </location>
</feature>
<dbReference type="InterPro" id="IPR013324">
    <property type="entry name" value="RNA_pol_sigma_r3/r4-like"/>
</dbReference>
<dbReference type="InterPro" id="IPR039425">
    <property type="entry name" value="RNA_pol_sigma-70-like"/>
</dbReference>
<dbReference type="Pfam" id="PF08281">
    <property type="entry name" value="Sigma70_r4_2"/>
    <property type="match status" value="1"/>
</dbReference>
<evidence type="ECO:0000256" key="4">
    <source>
        <dbReference type="ARBA" id="ARBA00023125"/>
    </source>
</evidence>
<proteinExistence type="inferred from homology"/>
<dbReference type="eggNOG" id="COG1595">
    <property type="taxonomic scope" value="Bacteria"/>
</dbReference>
<keyword evidence="5 6" id="KW-0804">Transcription</keyword>
<evidence type="ECO:0000256" key="6">
    <source>
        <dbReference type="RuleBase" id="RU000716"/>
    </source>
</evidence>
<dbReference type="InterPro" id="IPR007627">
    <property type="entry name" value="RNA_pol_sigma70_r2"/>
</dbReference>
<dbReference type="AlphaFoldDB" id="A0A1Y3QY14"/>
<dbReference type="EMBL" id="NFHB01000002">
    <property type="protein sequence ID" value="OUN04571.1"/>
    <property type="molecule type" value="Genomic_DNA"/>
</dbReference>
<dbReference type="InterPro" id="IPR036388">
    <property type="entry name" value="WH-like_DNA-bd_sf"/>
</dbReference>
<dbReference type="Proteomes" id="UP000195772">
    <property type="component" value="Unassembled WGS sequence"/>
</dbReference>
<protein>
    <recommendedName>
        <fullName evidence="6">RNA polymerase sigma factor</fullName>
    </recommendedName>
</protein>
<dbReference type="InterPro" id="IPR014284">
    <property type="entry name" value="RNA_pol_sigma-70_dom"/>
</dbReference>
<dbReference type="NCBIfam" id="TIGR02937">
    <property type="entry name" value="sigma70-ECF"/>
    <property type="match status" value="1"/>
</dbReference>
<gene>
    <name evidence="9" type="ORF">B5G41_04495</name>
</gene>
<dbReference type="SUPFAM" id="SSF88946">
    <property type="entry name" value="Sigma2 domain of RNA polymerase sigma factors"/>
    <property type="match status" value="1"/>
</dbReference>
<comment type="caution">
    <text evidence="9">The sequence shown here is derived from an EMBL/GenBank/DDBJ whole genome shotgun (WGS) entry which is preliminary data.</text>
</comment>
<evidence type="ECO:0000256" key="3">
    <source>
        <dbReference type="ARBA" id="ARBA00023082"/>
    </source>
</evidence>
<reference evidence="10" key="1">
    <citation type="submission" date="2017-04" db="EMBL/GenBank/DDBJ databases">
        <title>Function of individual gut microbiota members based on whole genome sequencing of pure cultures obtained from chicken caecum.</title>
        <authorList>
            <person name="Medvecky M."/>
            <person name="Cejkova D."/>
            <person name="Polansky O."/>
            <person name="Karasova D."/>
            <person name="Kubasova T."/>
            <person name="Cizek A."/>
            <person name="Rychlik I."/>
        </authorList>
    </citation>
    <scope>NUCLEOTIDE SEQUENCE [LARGE SCALE GENOMIC DNA]</scope>
    <source>
        <strain evidence="10">An90</strain>
    </source>
</reference>
<dbReference type="PANTHER" id="PTHR43133">
    <property type="entry name" value="RNA POLYMERASE ECF-TYPE SIGMA FACTO"/>
    <property type="match status" value="1"/>
</dbReference>
<keyword evidence="4 6" id="KW-0238">DNA-binding</keyword>
<dbReference type="Pfam" id="PF04542">
    <property type="entry name" value="Sigma70_r2"/>
    <property type="match status" value="1"/>
</dbReference>
<dbReference type="InterPro" id="IPR013249">
    <property type="entry name" value="RNA_pol_sigma70_r4_t2"/>
</dbReference>
<dbReference type="PROSITE" id="PS01063">
    <property type="entry name" value="SIGMA70_ECF"/>
    <property type="match status" value="1"/>
</dbReference>
<organism evidence="9 10">
    <name type="scientific">Alistipes onderdonkii</name>
    <dbReference type="NCBI Taxonomy" id="328813"/>
    <lineage>
        <taxon>Bacteria</taxon>
        <taxon>Pseudomonadati</taxon>
        <taxon>Bacteroidota</taxon>
        <taxon>Bacteroidia</taxon>
        <taxon>Bacteroidales</taxon>
        <taxon>Rikenellaceae</taxon>
        <taxon>Alistipes</taxon>
    </lineage>
</organism>
<dbReference type="InterPro" id="IPR013325">
    <property type="entry name" value="RNA_pol_sigma_r2"/>
</dbReference>
<evidence type="ECO:0000313" key="10">
    <source>
        <dbReference type="Proteomes" id="UP000195772"/>
    </source>
</evidence>
<dbReference type="GO" id="GO:0016987">
    <property type="term" value="F:sigma factor activity"/>
    <property type="evidence" value="ECO:0007669"/>
    <property type="project" value="UniProtKB-KW"/>
</dbReference>
<dbReference type="PANTHER" id="PTHR43133:SF45">
    <property type="entry name" value="RNA POLYMERASE ECF-TYPE SIGMA FACTOR"/>
    <property type="match status" value="1"/>
</dbReference>
<dbReference type="Gene3D" id="1.10.10.10">
    <property type="entry name" value="Winged helix-like DNA-binding domain superfamily/Winged helix DNA-binding domain"/>
    <property type="match status" value="1"/>
</dbReference>
<dbReference type="Gene3D" id="1.10.1740.10">
    <property type="match status" value="1"/>
</dbReference>
<keyword evidence="3 6" id="KW-0731">Sigma factor</keyword>
<dbReference type="GO" id="GO:0006352">
    <property type="term" value="P:DNA-templated transcription initiation"/>
    <property type="evidence" value="ECO:0007669"/>
    <property type="project" value="InterPro"/>
</dbReference>
<name>A0A1Y3QY14_9BACT</name>
<dbReference type="CDD" id="cd06171">
    <property type="entry name" value="Sigma70_r4"/>
    <property type="match status" value="1"/>
</dbReference>
<evidence type="ECO:0000313" key="9">
    <source>
        <dbReference type="EMBL" id="OUN04571.1"/>
    </source>
</evidence>
<dbReference type="SUPFAM" id="SSF88659">
    <property type="entry name" value="Sigma3 and sigma4 domains of RNA polymerase sigma factors"/>
    <property type="match status" value="1"/>
</dbReference>
<dbReference type="InterPro" id="IPR000838">
    <property type="entry name" value="RNA_pol_sigma70_ECF_CS"/>
</dbReference>
<evidence type="ECO:0000256" key="2">
    <source>
        <dbReference type="ARBA" id="ARBA00023015"/>
    </source>
</evidence>
<sequence>MQQQEELELIRRIVNGETDLYAILARRYGRVVYTLVSRIVGCAEDAEELAQDVFLKAFRNLHRFNGRSSFPTWLFRIAYNTAVSETRRRKREWACIDQARLANLPDSEAERMDAWEGRQEYLDALARAVGELEPEERALVTLFYYEEYSVSECAGITQMSESNVKVRLHRIRKKLYILVNTLLHGNET</sequence>
<comment type="similarity">
    <text evidence="1 6">Belongs to the sigma-70 factor family. ECF subfamily.</text>
</comment>
<evidence type="ECO:0000256" key="5">
    <source>
        <dbReference type="ARBA" id="ARBA00023163"/>
    </source>
</evidence>
<feature type="domain" description="RNA polymerase sigma factor 70 region 4 type 2" evidence="8">
    <location>
        <begin position="123"/>
        <end position="175"/>
    </location>
</feature>
<accession>A0A1Y3QY14</accession>